<gene>
    <name evidence="3" type="ORF">C489_03341</name>
</gene>
<keyword evidence="1" id="KW-0479">Metal-binding</keyword>
<evidence type="ECO:0000256" key="1">
    <source>
        <dbReference type="PROSITE-ProRule" id="PRU00325"/>
    </source>
</evidence>
<organism evidence="3 4">
    <name type="scientific">Natrinema versiforme JCM 10478</name>
    <dbReference type="NCBI Taxonomy" id="1227496"/>
    <lineage>
        <taxon>Archaea</taxon>
        <taxon>Methanobacteriati</taxon>
        <taxon>Methanobacteriota</taxon>
        <taxon>Stenosarchaea group</taxon>
        <taxon>Halobacteria</taxon>
        <taxon>Halobacteriales</taxon>
        <taxon>Natrialbaceae</taxon>
        <taxon>Natrinema</taxon>
    </lineage>
</organism>
<reference evidence="3 4" key="1">
    <citation type="journal article" date="2014" name="PLoS Genet.">
        <title>Phylogenetically driven sequencing of extremely halophilic archaea reveals strategies for static and dynamic osmo-response.</title>
        <authorList>
            <person name="Becker E.A."/>
            <person name="Seitzer P.M."/>
            <person name="Tritt A."/>
            <person name="Larsen D."/>
            <person name="Krusor M."/>
            <person name="Yao A.I."/>
            <person name="Wu D."/>
            <person name="Madern D."/>
            <person name="Eisen J.A."/>
            <person name="Darling A.E."/>
            <person name="Facciotti M.T."/>
        </authorList>
    </citation>
    <scope>NUCLEOTIDE SEQUENCE [LARGE SCALE GENOMIC DNA]</scope>
    <source>
        <strain evidence="3 4">JCM 10478</strain>
    </source>
</reference>
<proteinExistence type="predicted"/>
<dbReference type="RefSeq" id="WP_006429718.1">
    <property type="nucleotide sequence ID" value="NZ_AOID01000013.1"/>
</dbReference>
<dbReference type="Proteomes" id="UP000011632">
    <property type="component" value="Unassembled WGS sequence"/>
</dbReference>
<keyword evidence="1" id="KW-0863">Zinc-finger</keyword>
<accession>L9Y7B5</accession>
<feature type="domain" description="SWIM-type" evidence="2">
    <location>
        <begin position="53"/>
        <end position="85"/>
    </location>
</feature>
<dbReference type="GO" id="GO:0008270">
    <property type="term" value="F:zinc ion binding"/>
    <property type="evidence" value="ECO:0007669"/>
    <property type="project" value="UniProtKB-KW"/>
</dbReference>
<name>L9Y7B5_9EURY</name>
<dbReference type="PROSITE" id="PS50966">
    <property type="entry name" value="ZF_SWIM"/>
    <property type="match status" value="1"/>
</dbReference>
<keyword evidence="4" id="KW-1185">Reference proteome</keyword>
<dbReference type="OrthoDB" id="142306at2157"/>
<protein>
    <recommendedName>
        <fullName evidence="2">SWIM-type domain-containing protein</fullName>
    </recommendedName>
</protein>
<sequence>MTSKYALDHEIAARIDPLNDGRQIRALFDGHRISDDGGDGRFVVESGASGNKYRVDLAAGRCDCPDADDGSTICKHQFAAMYATGAAPIATEVLDADEIAVDAITDDETDIHDIDLVANYEQLDLETDANVTHRPRWATKDGEIVETAQADEPTDIPAERTLVEEQAQHATNGGDVCGAECADGSECENPVVDDDHCHLHRDENAQDLAQAEPAVPSNVTDAFANAATDGGAVALETSGDATGDVIDRILEHANGDMTVIVVTQ</sequence>
<evidence type="ECO:0000313" key="4">
    <source>
        <dbReference type="Proteomes" id="UP000011632"/>
    </source>
</evidence>
<keyword evidence="1" id="KW-0862">Zinc</keyword>
<evidence type="ECO:0000259" key="2">
    <source>
        <dbReference type="PROSITE" id="PS50966"/>
    </source>
</evidence>
<dbReference type="AlphaFoldDB" id="L9Y7B5"/>
<dbReference type="InterPro" id="IPR007527">
    <property type="entry name" value="Znf_SWIM"/>
</dbReference>
<evidence type="ECO:0000313" key="3">
    <source>
        <dbReference type="EMBL" id="ELY69949.1"/>
    </source>
</evidence>
<dbReference type="EMBL" id="AOID01000013">
    <property type="protein sequence ID" value="ELY69949.1"/>
    <property type="molecule type" value="Genomic_DNA"/>
</dbReference>
<dbReference type="PATRIC" id="fig|1227496.3.peg.673"/>
<comment type="caution">
    <text evidence="3">The sequence shown here is derived from an EMBL/GenBank/DDBJ whole genome shotgun (WGS) entry which is preliminary data.</text>
</comment>